<evidence type="ECO:0000313" key="2">
    <source>
        <dbReference type="Proteomes" id="UP001206925"/>
    </source>
</evidence>
<keyword evidence="2" id="KW-1185">Reference proteome</keyword>
<dbReference type="EMBL" id="JAMZMK010006688">
    <property type="protein sequence ID" value="KAI7747780.1"/>
    <property type="molecule type" value="Genomic_DNA"/>
</dbReference>
<reference evidence="1" key="1">
    <citation type="submission" date="2022-06" db="EMBL/GenBank/DDBJ databases">
        <title>Uncovering the hologenomic basis of an extraordinary plant invasion.</title>
        <authorList>
            <person name="Bieker V.C."/>
            <person name="Martin M.D."/>
            <person name="Gilbert T."/>
            <person name="Hodgins K."/>
            <person name="Battlay P."/>
            <person name="Petersen B."/>
            <person name="Wilson J."/>
        </authorList>
    </citation>
    <scope>NUCLEOTIDE SEQUENCE</scope>
    <source>
        <strain evidence="1">AA19_3_7</strain>
        <tissue evidence="1">Leaf</tissue>
    </source>
</reference>
<proteinExistence type="predicted"/>
<protein>
    <submittedName>
        <fullName evidence="1">Uncharacterized protein</fullName>
    </submittedName>
</protein>
<organism evidence="1 2">
    <name type="scientific">Ambrosia artemisiifolia</name>
    <name type="common">Common ragweed</name>
    <dbReference type="NCBI Taxonomy" id="4212"/>
    <lineage>
        <taxon>Eukaryota</taxon>
        <taxon>Viridiplantae</taxon>
        <taxon>Streptophyta</taxon>
        <taxon>Embryophyta</taxon>
        <taxon>Tracheophyta</taxon>
        <taxon>Spermatophyta</taxon>
        <taxon>Magnoliopsida</taxon>
        <taxon>eudicotyledons</taxon>
        <taxon>Gunneridae</taxon>
        <taxon>Pentapetalae</taxon>
        <taxon>asterids</taxon>
        <taxon>campanulids</taxon>
        <taxon>Asterales</taxon>
        <taxon>Asteraceae</taxon>
        <taxon>Asteroideae</taxon>
        <taxon>Heliantheae alliance</taxon>
        <taxon>Heliantheae</taxon>
        <taxon>Ambrosia</taxon>
    </lineage>
</organism>
<dbReference type="AlphaFoldDB" id="A0AAD5CUW2"/>
<name>A0AAD5CUW2_AMBAR</name>
<sequence length="94" mass="10072">MRCAVCQGSGMKLTTQHIVVYHCEARGQITTNASQTTGMAGDEKRIIEEALLLINERILETDGGWHWGCSNALANALGSKVLLLGTADAKDAKN</sequence>
<evidence type="ECO:0000313" key="1">
    <source>
        <dbReference type="EMBL" id="KAI7747780.1"/>
    </source>
</evidence>
<dbReference type="Proteomes" id="UP001206925">
    <property type="component" value="Unassembled WGS sequence"/>
</dbReference>
<accession>A0AAD5CUW2</accession>
<comment type="caution">
    <text evidence="1">The sequence shown here is derived from an EMBL/GenBank/DDBJ whole genome shotgun (WGS) entry which is preliminary data.</text>
</comment>
<gene>
    <name evidence="1" type="ORF">M8C21_006151</name>
</gene>